<dbReference type="PANTHER" id="PTHR37423">
    <property type="entry name" value="SOLUBLE LYTIC MUREIN TRANSGLYCOSYLASE-RELATED"/>
    <property type="match status" value="1"/>
</dbReference>
<evidence type="ECO:0000256" key="3">
    <source>
        <dbReference type="SAM" id="SignalP"/>
    </source>
</evidence>
<dbReference type="Proteomes" id="UP001315278">
    <property type="component" value="Unassembled WGS sequence"/>
</dbReference>
<sequence length="237" mass="25588">MFERSLRAVVPLFIALTVSNAAVAETRPAKPSAGHRVDDPFAEFIEQASRRFGVPMRWVRAVLDVESAQDVRARSPKGAMGLMQIMPETWAALRLRYDLGDDAYDPHDNILAGTAYLRELHDRYGSPGFLAAYNAGPARYEEHLAGRPLPAETQIYLQKLAPIIGGDICGSCAVASLRPSGGALFVVRTESSTTAARLQLGRPTNRAPAAVSVHDISAIAPETTGLFVLRYDAGGSR</sequence>
<dbReference type="SUPFAM" id="SSF53955">
    <property type="entry name" value="Lysozyme-like"/>
    <property type="match status" value="1"/>
</dbReference>
<evidence type="ECO:0000256" key="1">
    <source>
        <dbReference type="ARBA" id="ARBA00007734"/>
    </source>
</evidence>
<comment type="caution">
    <text evidence="5">The sequence shown here is derived from an EMBL/GenBank/DDBJ whole genome shotgun (WGS) entry which is preliminary data.</text>
</comment>
<dbReference type="InterPro" id="IPR008258">
    <property type="entry name" value="Transglycosylase_SLT_dom_1"/>
</dbReference>
<comment type="similarity">
    <text evidence="2">Belongs to the virb1 family.</text>
</comment>
<proteinExistence type="inferred from homology"/>
<evidence type="ECO:0000256" key="2">
    <source>
        <dbReference type="ARBA" id="ARBA00009387"/>
    </source>
</evidence>
<evidence type="ECO:0000313" key="5">
    <source>
        <dbReference type="EMBL" id="MBR0794935.1"/>
    </source>
</evidence>
<protein>
    <submittedName>
        <fullName evidence="5">Lytic transglycosylase domain-containing protein</fullName>
    </submittedName>
</protein>
<dbReference type="Pfam" id="PF01464">
    <property type="entry name" value="SLT"/>
    <property type="match status" value="1"/>
</dbReference>
<reference evidence="6" key="1">
    <citation type="journal article" date="2021" name="ISME J.">
        <title>Evolutionary origin and ecological implication of a unique nif island in free-living Bradyrhizobium lineages.</title>
        <authorList>
            <person name="Tao J."/>
        </authorList>
    </citation>
    <scope>NUCLEOTIDE SEQUENCE [LARGE SCALE GENOMIC DNA]</scope>
    <source>
        <strain evidence="6">SZCCT0434</strain>
    </source>
</reference>
<feature type="domain" description="Transglycosylase SLT" evidence="4">
    <location>
        <begin position="44"/>
        <end position="143"/>
    </location>
</feature>
<gene>
    <name evidence="5" type="ORF">JQ615_05980</name>
</gene>
<evidence type="ECO:0000259" key="4">
    <source>
        <dbReference type="Pfam" id="PF01464"/>
    </source>
</evidence>
<organism evidence="5 6">
    <name type="scientific">Bradyrhizobium jicamae</name>
    <dbReference type="NCBI Taxonomy" id="280332"/>
    <lineage>
        <taxon>Bacteria</taxon>
        <taxon>Pseudomonadati</taxon>
        <taxon>Pseudomonadota</taxon>
        <taxon>Alphaproteobacteria</taxon>
        <taxon>Hyphomicrobiales</taxon>
        <taxon>Nitrobacteraceae</taxon>
        <taxon>Bradyrhizobium</taxon>
    </lineage>
</organism>
<dbReference type="Gene3D" id="1.10.530.10">
    <property type="match status" value="1"/>
</dbReference>
<accession>A0ABS5FDS7</accession>
<dbReference type="CDD" id="cd00254">
    <property type="entry name" value="LT-like"/>
    <property type="match status" value="1"/>
</dbReference>
<name>A0ABS5FDS7_9BRAD</name>
<dbReference type="EMBL" id="JAFCJH010000004">
    <property type="protein sequence ID" value="MBR0794935.1"/>
    <property type="molecule type" value="Genomic_DNA"/>
</dbReference>
<dbReference type="PANTHER" id="PTHR37423:SF2">
    <property type="entry name" value="MEMBRANE-BOUND LYTIC MUREIN TRANSGLYCOSYLASE C"/>
    <property type="match status" value="1"/>
</dbReference>
<comment type="similarity">
    <text evidence="1">Belongs to the transglycosylase Slt family.</text>
</comment>
<dbReference type="InterPro" id="IPR023346">
    <property type="entry name" value="Lysozyme-like_dom_sf"/>
</dbReference>
<keyword evidence="6" id="KW-1185">Reference proteome</keyword>
<feature type="signal peptide" evidence="3">
    <location>
        <begin position="1"/>
        <end position="24"/>
    </location>
</feature>
<keyword evidence="3" id="KW-0732">Signal</keyword>
<evidence type="ECO:0000313" key="6">
    <source>
        <dbReference type="Proteomes" id="UP001315278"/>
    </source>
</evidence>
<feature type="chain" id="PRO_5045914017" evidence="3">
    <location>
        <begin position="25"/>
        <end position="237"/>
    </location>
</feature>